<dbReference type="Gene3D" id="1.10.10.10">
    <property type="entry name" value="Winged helix-like DNA-binding domain superfamily/Winged helix DNA-binding domain"/>
    <property type="match status" value="1"/>
</dbReference>
<dbReference type="EMBL" id="JBHUIP010000003">
    <property type="protein sequence ID" value="MFD2261853.1"/>
    <property type="molecule type" value="Genomic_DNA"/>
</dbReference>
<dbReference type="Proteomes" id="UP001597295">
    <property type="component" value="Unassembled WGS sequence"/>
</dbReference>
<evidence type="ECO:0000259" key="1">
    <source>
        <dbReference type="Pfam" id="PF03551"/>
    </source>
</evidence>
<dbReference type="Pfam" id="PF03551">
    <property type="entry name" value="PadR"/>
    <property type="match status" value="1"/>
</dbReference>
<proteinExistence type="predicted"/>
<evidence type="ECO:0000313" key="3">
    <source>
        <dbReference type="Proteomes" id="UP001597295"/>
    </source>
</evidence>
<dbReference type="InterPro" id="IPR036390">
    <property type="entry name" value="WH_DNA-bd_sf"/>
</dbReference>
<accession>A0ABW5DL44</accession>
<dbReference type="SUPFAM" id="SSF46785">
    <property type="entry name" value="Winged helix' DNA-binding domain"/>
    <property type="match status" value="1"/>
</dbReference>
<dbReference type="PANTHER" id="PTHR43252:SF7">
    <property type="entry name" value="TRANSCRIPTIONAL REGULATOR YQJI"/>
    <property type="match status" value="1"/>
</dbReference>
<name>A0ABW5DL44_9PROT</name>
<dbReference type="InterPro" id="IPR005149">
    <property type="entry name" value="Tscrpt_reg_PadR_N"/>
</dbReference>
<gene>
    <name evidence="2" type="ORF">ACFSM5_03070</name>
</gene>
<reference evidence="3" key="1">
    <citation type="journal article" date="2019" name="Int. J. Syst. Evol. Microbiol.">
        <title>The Global Catalogue of Microorganisms (GCM) 10K type strain sequencing project: providing services to taxonomists for standard genome sequencing and annotation.</title>
        <authorList>
            <consortium name="The Broad Institute Genomics Platform"/>
            <consortium name="The Broad Institute Genome Sequencing Center for Infectious Disease"/>
            <person name="Wu L."/>
            <person name="Ma J."/>
        </authorList>
    </citation>
    <scope>NUCLEOTIDE SEQUENCE [LARGE SCALE GENOMIC DNA]</scope>
    <source>
        <strain evidence="3">CGMCC 1.19062</strain>
    </source>
</reference>
<evidence type="ECO:0000313" key="2">
    <source>
        <dbReference type="EMBL" id="MFD2261853.1"/>
    </source>
</evidence>
<feature type="domain" description="Transcription regulator PadR N-terminal" evidence="1">
    <location>
        <begin position="57"/>
        <end position="126"/>
    </location>
</feature>
<sequence>MRFGHHTNAESRESCRERRFSRLTHWLEEHHRRHHERGGRGRGRGRLFEHGDLRLLVLHLLAAQPRSGYEIIKTIEETVGGLYSPSPGVVYPTLTLLEEQGLIVQTASEGAKKTFAVTPEGEAALQAGRATVVAILERMEHLGATEGREPPAAVQRAMENVKTALRLKFARGTLTSAQADAIAAALDQAALTIEKA</sequence>
<protein>
    <submittedName>
        <fullName evidence="2">PadR family transcriptional regulator</fullName>
    </submittedName>
</protein>
<dbReference type="PANTHER" id="PTHR43252">
    <property type="entry name" value="TRANSCRIPTIONAL REGULATOR YQJI"/>
    <property type="match status" value="1"/>
</dbReference>
<comment type="caution">
    <text evidence="2">The sequence shown here is derived from an EMBL/GenBank/DDBJ whole genome shotgun (WGS) entry which is preliminary data.</text>
</comment>
<keyword evidence="3" id="KW-1185">Reference proteome</keyword>
<organism evidence="2 3">
    <name type="scientific">Lacibacterium aquatile</name>
    <dbReference type="NCBI Taxonomy" id="1168082"/>
    <lineage>
        <taxon>Bacteria</taxon>
        <taxon>Pseudomonadati</taxon>
        <taxon>Pseudomonadota</taxon>
        <taxon>Alphaproteobacteria</taxon>
        <taxon>Rhodospirillales</taxon>
        <taxon>Rhodospirillaceae</taxon>
    </lineage>
</organism>
<dbReference type="InterPro" id="IPR036388">
    <property type="entry name" value="WH-like_DNA-bd_sf"/>
</dbReference>
<dbReference type="RefSeq" id="WP_379874767.1">
    <property type="nucleotide sequence ID" value="NZ_JBHUIP010000003.1"/>
</dbReference>